<protein>
    <submittedName>
        <fullName evidence="1">Uncharacterized protein</fullName>
    </submittedName>
</protein>
<organism evidence="1 2">
    <name type="scientific">Xyrichtys novacula</name>
    <name type="common">Pearly razorfish</name>
    <name type="synonym">Hemipteronotus novacula</name>
    <dbReference type="NCBI Taxonomy" id="13765"/>
    <lineage>
        <taxon>Eukaryota</taxon>
        <taxon>Metazoa</taxon>
        <taxon>Chordata</taxon>
        <taxon>Craniata</taxon>
        <taxon>Vertebrata</taxon>
        <taxon>Euteleostomi</taxon>
        <taxon>Actinopterygii</taxon>
        <taxon>Neopterygii</taxon>
        <taxon>Teleostei</taxon>
        <taxon>Neoteleostei</taxon>
        <taxon>Acanthomorphata</taxon>
        <taxon>Eupercaria</taxon>
        <taxon>Labriformes</taxon>
        <taxon>Labridae</taxon>
        <taxon>Xyrichtys</taxon>
    </lineage>
</organism>
<dbReference type="EMBL" id="OY660872">
    <property type="protein sequence ID" value="CAJ1063857.1"/>
    <property type="molecule type" value="Genomic_DNA"/>
</dbReference>
<proteinExistence type="predicted"/>
<dbReference type="AlphaFoldDB" id="A0AAV1FUI2"/>
<accession>A0AAV1FUI2</accession>
<sequence length="76" mass="8506">MPKSLYCRSTSGQYPKHTDSTKTKLHIHVLTHNVPEITISSLILTQELEINTRPHTCILTPVFLCSCTVNASQLTI</sequence>
<name>A0AAV1FUI2_XYRNO</name>
<reference evidence="1" key="1">
    <citation type="submission" date="2023-08" db="EMBL/GenBank/DDBJ databases">
        <authorList>
            <person name="Alioto T."/>
            <person name="Alioto T."/>
            <person name="Gomez Garrido J."/>
        </authorList>
    </citation>
    <scope>NUCLEOTIDE SEQUENCE</scope>
</reference>
<gene>
    <name evidence="1" type="ORF">XNOV1_A038550</name>
</gene>
<keyword evidence="2" id="KW-1185">Reference proteome</keyword>
<evidence type="ECO:0000313" key="2">
    <source>
        <dbReference type="Proteomes" id="UP001178508"/>
    </source>
</evidence>
<dbReference type="Proteomes" id="UP001178508">
    <property type="component" value="Chromosome 9"/>
</dbReference>
<evidence type="ECO:0000313" key="1">
    <source>
        <dbReference type="EMBL" id="CAJ1063857.1"/>
    </source>
</evidence>